<dbReference type="InterPro" id="IPR015255">
    <property type="entry name" value="Vitellinogen_open_b-sht"/>
</dbReference>
<dbReference type="SUPFAM" id="SSF56968">
    <property type="entry name" value="Lipovitellin-phosvitin complex, beta-sheet shell regions"/>
    <property type="match status" value="2"/>
</dbReference>
<evidence type="ECO:0000259" key="8">
    <source>
        <dbReference type="PROSITE" id="PS51233"/>
    </source>
</evidence>
<dbReference type="SUPFAM" id="SSF48431">
    <property type="entry name" value="Lipovitellin-phosvitin complex, superhelical domain"/>
    <property type="match status" value="1"/>
</dbReference>
<feature type="region of interest" description="Disordered" evidence="6">
    <location>
        <begin position="241"/>
        <end position="265"/>
    </location>
</feature>
<proteinExistence type="predicted"/>
<protein>
    <submittedName>
        <fullName evidence="10">Hemolymph clottable protein isoform X1</fullName>
    </submittedName>
</protein>
<dbReference type="PROSITE" id="PS51211">
    <property type="entry name" value="VITELLOGENIN"/>
    <property type="match status" value="1"/>
</dbReference>
<evidence type="ECO:0000256" key="3">
    <source>
        <dbReference type="ARBA" id="ARBA00023157"/>
    </source>
</evidence>
<evidence type="ECO:0000256" key="5">
    <source>
        <dbReference type="PROSITE-ProRule" id="PRU00557"/>
    </source>
</evidence>
<evidence type="ECO:0000313" key="10">
    <source>
        <dbReference type="RefSeq" id="XP_018007759.1"/>
    </source>
</evidence>
<dbReference type="Pfam" id="PF01347">
    <property type="entry name" value="Vitellogenin_N"/>
    <property type="match status" value="1"/>
</dbReference>
<keyword evidence="1" id="KW-0732">Signal</keyword>
<dbReference type="PROSITE" id="PS51233">
    <property type="entry name" value="VWFD"/>
    <property type="match status" value="1"/>
</dbReference>
<evidence type="ECO:0000256" key="1">
    <source>
        <dbReference type="ARBA" id="ARBA00022729"/>
    </source>
</evidence>
<name>A0A8B7N3E7_HYAAZ</name>
<dbReference type="Proteomes" id="UP000694843">
    <property type="component" value="Unplaced"/>
</dbReference>
<dbReference type="Pfam" id="PF09172">
    <property type="entry name" value="Vit_open_b-sht"/>
    <property type="match status" value="1"/>
</dbReference>
<comment type="caution">
    <text evidence="5">Lacks conserved residue(s) required for the propagation of feature annotation.</text>
</comment>
<organism evidence="9 10">
    <name type="scientific">Hyalella azteca</name>
    <name type="common">Amphipod</name>
    <dbReference type="NCBI Taxonomy" id="294128"/>
    <lineage>
        <taxon>Eukaryota</taxon>
        <taxon>Metazoa</taxon>
        <taxon>Ecdysozoa</taxon>
        <taxon>Arthropoda</taxon>
        <taxon>Crustacea</taxon>
        <taxon>Multicrustacea</taxon>
        <taxon>Malacostraca</taxon>
        <taxon>Eumalacostraca</taxon>
        <taxon>Peracarida</taxon>
        <taxon>Amphipoda</taxon>
        <taxon>Senticaudata</taxon>
        <taxon>Talitrida</taxon>
        <taxon>Talitroidea</taxon>
        <taxon>Hyalellidae</taxon>
        <taxon>Hyalella</taxon>
    </lineage>
</organism>
<gene>
    <name evidence="10" type="primary">LOC108665513</name>
</gene>
<dbReference type="GeneID" id="108665513"/>
<dbReference type="PANTHER" id="PTHR23345">
    <property type="entry name" value="VITELLOGENIN-RELATED"/>
    <property type="match status" value="1"/>
</dbReference>
<evidence type="ECO:0000256" key="6">
    <source>
        <dbReference type="SAM" id="MobiDB-lite"/>
    </source>
</evidence>
<keyword evidence="3" id="KW-1015">Disulfide bond</keyword>
<evidence type="ECO:0000313" key="9">
    <source>
        <dbReference type="Proteomes" id="UP000694843"/>
    </source>
</evidence>
<dbReference type="InterPro" id="IPR015819">
    <property type="entry name" value="Lipid_transp_b-sht_shell"/>
</dbReference>
<dbReference type="OrthoDB" id="160294at2759"/>
<dbReference type="OMA" id="ECWHAVM"/>
<dbReference type="Pfam" id="PF00094">
    <property type="entry name" value="VWD"/>
    <property type="match status" value="1"/>
</dbReference>
<dbReference type="PANTHER" id="PTHR23345:SF15">
    <property type="entry name" value="VITELLOGENIN 1-RELATED"/>
    <property type="match status" value="1"/>
</dbReference>
<dbReference type="InterPro" id="IPR015816">
    <property type="entry name" value="Vitellinogen_b-sht_N"/>
</dbReference>
<keyword evidence="9" id="KW-1185">Reference proteome</keyword>
<sequence length="1898" mass="213438">MISSISDCSDRFIWSCRHQLAGRRCLRYKSPHLALQVTTSQVQEERPTLGHSWGTSSARMRVVLLLLAVLSVATGLQGPVEYEYKYEARVGSGLLAARPQFAATGIRATVKLTIRDDQNTADIEVRDVKVGEKSQALDEDGRQPVEIEYKDILDKALELPFTAHLNKKDGDVVLEVPANDILWVTNIRRGIANFFRIAPIIDPSSIRPPPQGEDEVEPQGFSRMEDTYNGRCQVGYTLTKAAPQDIPSPPSEDIQSMRSRKGPGGRQIQLEDEFYRVQKSLDYTTCKERVSLLQAGSSNLTNITDSQFRDVMARSLVGQYVLKGAPGKFRIESGVVESQIILEPFGVNSDKMVTFSNQTMQLMSARPVSGGVKKSGDNTKEVKTWAQQVQSPNNKPTGYTPKWIQYKKDQEVQSESPIFYERLVSGFDMTREFKDNLQQRVIQAVQRAAKQLQVQNMDSKKEPKDYIGSEDGRAAQSLHEAHKLIRALPKDDLQKIDQQLQQQAQQCQLCHDLFIEALAVAGSGASLDMIVEKIQKNEISDNRTASIFFSIANNVQSPEAIDKLLDFAMSIREETKTLVSVIVKPNLAILIRRLCVSEEEMPYSHMRKMFGDKQCDKDTVVHKYLPHLEDRIKTASQSWVRILNVLAAADLGAPESLQILEKVAKGEITDNIYVRYAAIHGMSINTFDNCTRDKIFNILQPMAESQAEDFRIRQVAFDTLLAWRPNVTFIQRMASSARREASVQVQSYIYNAIDSLAVIDDPDFKDLSSAARNMRQLTRQMSPSSHRAFTYKDSRYLPMEQVGAEGEVAWLSGLRAYFPREIYTYVVAQLGKFRVPLFESMTFGNVQSAYSYSRDILASMRRIPAVASAERQERRSKIHQQIKQSDDNDSVDIYHYSRIFKTSELFLPLSDELFSKLKETGDAMIRRHSVHAPRDIADDRYQIYKYFNPVEINVILPTPVGLFTHTEVSTPTVIYINLKSTTTLSPPGMPDSSQLPKLRKIDVAAEGIVKAVTKSNTYTYVYAPWTNKTAVAGVDNEKSLSLPMNLRLAADVRLPVQQLWAQLTPRFNQTSESIPVLKVRNVPFTGIGKVMPSPVHDGDFENFEKVRWVYDDTHLVRKTMKISADATGLNAEVRYVGEPDLPINQPNIIKLFLEPSRLVGLLASPTVKNYALTLYQNPGDAPTKKIGLALRHIVNKGTGSAPLTVEEDALKPIDIAPEDTIEERQQKLVQFSSWNNHEFSAHVNFTGGDTKIYEAAIIAVEQEHSVNSENSPRVFYKVQAALLEKNSKSPRKPKTCLMFTTDRPQLMPEDARRSPSPDDDTVYMNSEVGLNIYEGSSCKKDDQPLAKGKATLTVSDNRIKVLTGKSGKEGEFVFKNSSEFYRLAVYDQMRFQVDWQTPSPALKNVTMRIKDLAEGYLFPKIVKNRMTTNQDKRMVVRADRSISDNRVDVWIELPKETDHAERVEIQPWFDHISGFTPNIFSVYNSSTTKFLQAHEGQCHVSAEHVTTFDGVSYSKLPTACETTAVEIQRGKDKIAVTTSRYPDAKSSTRLVKILSADDGLEIIAQGQNVKINGQLMPPSEKTEEVKDESGNVIARVSKTGSTTKINLLEKILVILQDNTELLIKVDSRYKNATQGLCGGFNGETARDLFDRKSCIYRPDAGSMFAAAWVNSEEQCEEETLKNLFVEVHDKQAHHCQSLMSSSSSEDCRVTKGYPIVNIEGSTCVSETEELVCKQGCKKRNKSKEENVPFKCWHHGNVPKEVLANKLNGYMPNPCDIKEDFKKSTTYMAPHNCTSRILTAHGVGLDPECFLTAYPVSQEGPLLCTTEEPHRLCKPECRVVDTMPRQASGKCWNIDDAPQELQDAQKDGYIEKATTEEPLLKRVLAVQSARLCIKSNERQ</sequence>
<accession>A0A8B7N3E7</accession>
<dbReference type="SMART" id="SM00638">
    <property type="entry name" value="LPD_N"/>
    <property type="match status" value="1"/>
</dbReference>
<keyword evidence="4" id="KW-0325">Glycoprotein</keyword>
<reference evidence="10" key="1">
    <citation type="submission" date="2025-08" db="UniProtKB">
        <authorList>
            <consortium name="RefSeq"/>
        </authorList>
    </citation>
    <scope>IDENTIFICATION</scope>
    <source>
        <tissue evidence="10">Whole organism</tissue>
    </source>
</reference>
<dbReference type="InterPro" id="IPR011030">
    <property type="entry name" value="Lipovitellin_superhlx_dom"/>
</dbReference>
<evidence type="ECO:0000256" key="2">
    <source>
        <dbReference type="ARBA" id="ARBA00022761"/>
    </source>
</evidence>
<dbReference type="GO" id="GO:0005319">
    <property type="term" value="F:lipid transporter activity"/>
    <property type="evidence" value="ECO:0007669"/>
    <property type="project" value="InterPro"/>
</dbReference>
<dbReference type="Gene3D" id="1.25.10.20">
    <property type="entry name" value="Vitellinogen, superhelical"/>
    <property type="match status" value="1"/>
</dbReference>
<dbReference type="Gene3D" id="2.30.230.10">
    <property type="entry name" value="Lipovitellin, beta-sheet shell regions, chain A"/>
    <property type="match status" value="1"/>
</dbReference>
<dbReference type="InterPro" id="IPR001747">
    <property type="entry name" value="Vitellogenin_N"/>
</dbReference>
<evidence type="ECO:0000256" key="4">
    <source>
        <dbReference type="ARBA" id="ARBA00023180"/>
    </source>
</evidence>
<dbReference type="GO" id="GO:0045735">
    <property type="term" value="F:nutrient reservoir activity"/>
    <property type="evidence" value="ECO:0007669"/>
    <property type="project" value="UniProtKB-KW"/>
</dbReference>
<evidence type="ECO:0000259" key="7">
    <source>
        <dbReference type="PROSITE" id="PS51211"/>
    </source>
</evidence>
<dbReference type="KEGG" id="hazt:108665513"/>
<keyword evidence="2" id="KW-0758">Storage protein</keyword>
<dbReference type="RefSeq" id="XP_018007759.1">
    <property type="nucleotide sequence ID" value="XM_018152270.2"/>
</dbReference>
<dbReference type="SMART" id="SM00216">
    <property type="entry name" value="VWD"/>
    <property type="match status" value="1"/>
</dbReference>
<feature type="domain" description="Vitellogenin" evidence="7">
    <location>
        <begin position="76"/>
        <end position="822"/>
    </location>
</feature>
<dbReference type="InterPro" id="IPR050733">
    <property type="entry name" value="Vitellogenin/Apolipophorin"/>
</dbReference>
<feature type="domain" description="VWFD" evidence="8">
    <location>
        <begin position="1496"/>
        <end position="1676"/>
    </location>
</feature>
<dbReference type="InterPro" id="IPR001846">
    <property type="entry name" value="VWF_type-D"/>
</dbReference>